<sequence>MKTLIRIFLVLLVLAVVAALAGYVVVTRPAFQKRLVESQLPEGSSVQFVKVSTRSLELTNLNLQLSDGSRAKLEHLRGEFSLMAALFDNTIRLRGLEVDGLVVRLPEVVTSSAEGEVTAVEPTSSHIPAPRETSDSSAEQAGAPTDVLYEMGELELLFDIDSIQINGALIDASRNRYTFELQSDAIAPGQSTQMSATLQLESQQALQGGLKNFSSNMRLSFTQKESGGFEQINLDSQTLGSDANGDSLLAVSQTLELTINGFEESANVALSFNAELPHPELFAPELIALQGLSLQGELQGSAKGSALVLKTADLDATANGRSVATVNLKQSLTLGAEQKFTGELMQVELIELPLAWVNPWLSNGIQITGAPVSTQIVLSGESDGALQGKLMAPLQLGPLSLAQGPQALLQEVSIRMNPVIRVEADQTLHYDLGDFQLLDRYGAIIRGSLRGRQSGLANSSLDATPLAGIQAEASFELGLADLLQQPALAGVGSVLAGQAQVNFDVNGTAEYPAQIKVMITGLRARELPGAQQDYRFVAQLKQSNAGDYSVESSFQAGSESRPSTNIQLDGQANPELLPLPFKLQLTGPKVLQADLDLLMAALQSDVTTTTSMQQSDDIAKGTDRTAATSVSSIGMSEAPVDDSRLAQVAGPPPWADLDGEVTILIDSLTLDSGQTITGLNAQAKITEALLELSDLAATLEGGNLSGQAQVVFDPRVAAQAYQLRTELSFKDIDPAIFSKKSSGSFPVQGLFDGNFKLTGSGASLEAALEDSAADLLVTGREGVLTAFELDERSQLGLIGASILGQSLDRPGITAMAEAVPYFKNMRFSNFTLQLSREQDKKVRIPELSFVGDNLLINGAGVIAASSLSEVLSQPLELTLGLGAKGRLIDYLETLQLLSSNTDADGFRQWNQDINISGSLGDPNTSALKNLLNNAARRALSQGQQTSPASDTNSAQPAEGEQLNTEPKEKEKSKDEKRRKDIEMGLDLLNSVFG</sequence>
<protein>
    <recommendedName>
        <fullName evidence="4">AsmA domain-containing protein</fullName>
    </recommendedName>
</protein>
<gene>
    <name evidence="2" type="ORF">QEH52_14970</name>
</gene>
<dbReference type="EMBL" id="JARXHW010000042">
    <property type="protein sequence ID" value="MDQ8208827.1"/>
    <property type="molecule type" value="Genomic_DNA"/>
</dbReference>
<evidence type="ECO:0008006" key="4">
    <source>
        <dbReference type="Google" id="ProtNLM"/>
    </source>
</evidence>
<feature type="compositionally biased region" description="Basic and acidic residues" evidence="1">
    <location>
        <begin position="965"/>
        <end position="982"/>
    </location>
</feature>
<dbReference type="RefSeq" id="WP_308951525.1">
    <property type="nucleotide sequence ID" value="NZ_JARXHW010000042.1"/>
</dbReference>
<comment type="caution">
    <text evidence="2">The sequence shown here is derived from an EMBL/GenBank/DDBJ whole genome shotgun (WGS) entry which is preliminary data.</text>
</comment>
<organism evidence="2 3">
    <name type="scientific">Thalassobacterium maritimum</name>
    <dbReference type="NCBI Taxonomy" id="3041265"/>
    <lineage>
        <taxon>Bacteria</taxon>
        <taxon>Pseudomonadati</taxon>
        <taxon>Verrucomicrobiota</taxon>
        <taxon>Opitutia</taxon>
        <taxon>Puniceicoccales</taxon>
        <taxon>Coraliomargaritaceae</taxon>
        <taxon>Thalassobacterium</taxon>
    </lineage>
</organism>
<evidence type="ECO:0000313" key="3">
    <source>
        <dbReference type="Proteomes" id="UP001225316"/>
    </source>
</evidence>
<name>A0ABU1AXF0_9BACT</name>
<keyword evidence="3" id="KW-1185">Reference proteome</keyword>
<feature type="region of interest" description="Disordered" evidence="1">
    <location>
        <begin position="114"/>
        <end position="140"/>
    </location>
</feature>
<evidence type="ECO:0000256" key="1">
    <source>
        <dbReference type="SAM" id="MobiDB-lite"/>
    </source>
</evidence>
<evidence type="ECO:0000313" key="2">
    <source>
        <dbReference type="EMBL" id="MDQ8208827.1"/>
    </source>
</evidence>
<dbReference type="Proteomes" id="UP001225316">
    <property type="component" value="Unassembled WGS sequence"/>
</dbReference>
<proteinExistence type="predicted"/>
<feature type="region of interest" description="Disordered" evidence="1">
    <location>
        <begin position="937"/>
        <end position="993"/>
    </location>
</feature>
<accession>A0ABU1AXF0</accession>
<reference evidence="2 3" key="1">
    <citation type="submission" date="2023-04" db="EMBL/GenBank/DDBJ databases">
        <title>A novel bacteria isolated from coastal sediment.</title>
        <authorList>
            <person name="Liu X.-J."/>
            <person name="Du Z.-J."/>
        </authorList>
    </citation>
    <scope>NUCLEOTIDE SEQUENCE [LARGE SCALE GENOMIC DNA]</scope>
    <source>
        <strain evidence="2 3">SDUM461003</strain>
    </source>
</reference>
<feature type="compositionally biased region" description="Polar residues" evidence="1">
    <location>
        <begin position="940"/>
        <end position="955"/>
    </location>
</feature>